<feature type="transmembrane region" description="Helical" evidence="2">
    <location>
        <begin position="202"/>
        <end position="219"/>
    </location>
</feature>
<reference evidence="4 5" key="1">
    <citation type="journal article" date="2013" name="ISME J.">
        <title>A metabolic model for members of the genus Tetrasphaera involved in enhanced biological phosphorus removal.</title>
        <authorList>
            <person name="Kristiansen R."/>
            <person name="Nguyen H.T.T."/>
            <person name="Saunders A.M."/>
            <person name="Nielsen J.L."/>
            <person name="Wimmer R."/>
            <person name="Le V.Q."/>
            <person name="McIlroy S.J."/>
            <person name="Petrovski S."/>
            <person name="Seviour R.J."/>
            <person name="Calteau A."/>
            <person name="Nielsen K.L."/>
            <person name="Nielsen P.H."/>
        </authorList>
    </citation>
    <scope>NUCLEOTIDE SEQUENCE [LARGE SCALE GENOMIC DNA]</scope>
    <source>
        <strain evidence="4 5">Lp2</strain>
    </source>
</reference>
<dbReference type="Proteomes" id="UP000013167">
    <property type="component" value="Unassembled WGS sequence"/>
</dbReference>
<feature type="transmembrane region" description="Helical" evidence="2">
    <location>
        <begin position="144"/>
        <end position="161"/>
    </location>
</feature>
<keyword evidence="5" id="KW-1185">Reference proteome</keyword>
<protein>
    <submittedName>
        <fullName evidence="4">Putative membrane protein</fullName>
    </submittedName>
</protein>
<dbReference type="STRING" id="1193181.BN10_810009"/>
<keyword evidence="2" id="KW-0472">Membrane</keyword>
<dbReference type="Pfam" id="PF00892">
    <property type="entry name" value="EamA"/>
    <property type="match status" value="2"/>
</dbReference>
<feature type="transmembrane region" description="Helical" evidence="2">
    <location>
        <begin position="88"/>
        <end position="107"/>
    </location>
</feature>
<feature type="transmembrane region" description="Helical" evidence="2">
    <location>
        <begin position="60"/>
        <end position="82"/>
    </location>
</feature>
<feature type="transmembrane region" description="Helical" evidence="2">
    <location>
        <begin position="231"/>
        <end position="252"/>
    </location>
</feature>
<evidence type="ECO:0000256" key="1">
    <source>
        <dbReference type="ARBA" id="ARBA00007362"/>
    </source>
</evidence>
<proteinExistence type="inferred from homology"/>
<feature type="domain" description="EamA" evidence="3">
    <location>
        <begin position="144"/>
        <end position="275"/>
    </location>
</feature>
<dbReference type="HOGENOM" id="CLU_082109_0_0_11"/>
<evidence type="ECO:0000313" key="5">
    <source>
        <dbReference type="Proteomes" id="UP000013167"/>
    </source>
</evidence>
<dbReference type="InterPro" id="IPR000620">
    <property type="entry name" value="EamA_dom"/>
</dbReference>
<evidence type="ECO:0000256" key="2">
    <source>
        <dbReference type="SAM" id="Phobius"/>
    </source>
</evidence>
<feature type="transmembrane region" description="Helical" evidence="2">
    <location>
        <begin position="35"/>
        <end position="53"/>
    </location>
</feature>
<comment type="caution">
    <text evidence="4">The sequence shown here is derived from an EMBL/GenBank/DDBJ whole genome shotgun (WGS) entry which is preliminary data.</text>
</comment>
<feature type="transmembrane region" description="Helical" evidence="2">
    <location>
        <begin position="114"/>
        <end position="132"/>
    </location>
</feature>
<dbReference type="OrthoDB" id="68076at2"/>
<comment type="similarity">
    <text evidence="1">Belongs to the EamA transporter family.</text>
</comment>
<dbReference type="Gene3D" id="1.10.3730.20">
    <property type="match status" value="1"/>
</dbReference>
<dbReference type="EMBL" id="CAIZ01000154">
    <property type="protein sequence ID" value="CCH71136.1"/>
    <property type="molecule type" value="Genomic_DNA"/>
</dbReference>
<dbReference type="PANTHER" id="PTHR22911:SF137">
    <property type="entry name" value="SOLUTE CARRIER FAMILY 35 MEMBER G2-RELATED"/>
    <property type="match status" value="1"/>
</dbReference>
<dbReference type="GO" id="GO:0016020">
    <property type="term" value="C:membrane"/>
    <property type="evidence" value="ECO:0007669"/>
    <property type="project" value="InterPro"/>
</dbReference>
<dbReference type="RefSeq" id="WP_010850968.1">
    <property type="nucleotide sequence ID" value="NZ_HF570956.1"/>
</dbReference>
<feature type="transmembrane region" description="Helical" evidence="2">
    <location>
        <begin position="173"/>
        <end position="190"/>
    </location>
</feature>
<accession>N0E559</accession>
<organism evidence="4 5">
    <name type="scientific">Phycicoccus elongatus Lp2</name>
    <dbReference type="NCBI Taxonomy" id="1193181"/>
    <lineage>
        <taxon>Bacteria</taxon>
        <taxon>Bacillati</taxon>
        <taxon>Actinomycetota</taxon>
        <taxon>Actinomycetes</taxon>
        <taxon>Micrococcales</taxon>
        <taxon>Intrasporangiaceae</taxon>
        <taxon>Phycicoccus</taxon>
    </lineage>
</organism>
<gene>
    <name evidence="4" type="ORF">BN10_810009</name>
</gene>
<sequence>MGIVFALLSSLTWGTSDFFGGLATRARSAAAVTGWSQACAFVVVSVAVLLVRPEVSGWSWLVYAAAAGLCGVAGLLCFYTALAQGTMGVVSPIASMGALVPVGIGLAMGERPGAVTWLGVVVALVGVVLASGPELSGAVSPRPVLLAVASALFFGFTLFLLNRGAQASPLLTVWGMRAASVTLFVGAALVLRSVGGVGTREVPGLAAIGVGDLAANFFFGTASRIAGDSLAVVTVLGSLYPVMTILLARAILGERLRRVQQAGVLLALVGAAVISLRP</sequence>
<evidence type="ECO:0000313" key="4">
    <source>
        <dbReference type="EMBL" id="CCH71136.1"/>
    </source>
</evidence>
<keyword evidence="2" id="KW-1133">Transmembrane helix</keyword>
<dbReference type="SUPFAM" id="SSF103481">
    <property type="entry name" value="Multidrug resistance efflux transporter EmrE"/>
    <property type="match status" value="2"/>
</dbReference>
<dbReference type="eggNOG" id="COG0697">
    <property type="taxonomic scope" value="Bacteria"/>
</dbReference>
<feature type="domain" description="EamA" evidence="3">
    <location>
        <begin position="1"/>
        <end position="131"/>
    </location>
</feature>
<dbReference type="AlphaFoldDB" id="N0E559"/>
<dbReference type="InterPro" id="IPR037185">
    <property type="entry name" value="EmrE-like"/>
</dbReference>
<evidence type="ECO:0000259" key="3">
    <source>
        <dbReference type="Pfam" id="PF00892"/>
    </source>
</evidence>
<name>N0E559_9MICO</name>
<keyword evidence="2" id="KW-0812">Transmembrane</keyword>
<dbReference type="PANTHER" id="PTHR22911">
    <property type="entry name" value="ACYL-MALONYL CONDENSING ENZYME-RELATED"/>
    <property type="match status" value="1"/>
</dbReference>